<evidence type="ECO:0000313" key="1">
    <source>
        <dbReference type="EMBL" id="KAK5079957.1"/>
    </source>
</evidence>
<protein>
    <submittedName>
        <fullName evidence="1">Uncharacterized protein</fullName>
    </submittedName>
</protein>
<proteinExistence type="predicted"/>
<sequence length="62" mass="6675">MPFSGLEAIHKITESSHTKQALGLLFVGLGNAPSHQVAGLARRDEVFSQIVGYSGLPWKRIG</sequence>
<dbReference type="Proteomes" id="UP001345013">
    <property type="component" value="Unassembled WGS sequence"/>
</dbReference>
<keyword evidence="2" id="KW-1185">Reference proteome</keyword>
<accession>A0ABR0JZ19</accession>
<name>A0ABR0JZ19_9EURO</name>
<gene>
    <name evidence="1" type="ORF">LTR24_008806</name>
</gene>
<dbReference type="EMBL" id="JAVRRG010000163">
    <property type="protein sequence ID" value="KAK5079957.1"/>
    <property type="molecule type" value="Genomic_DNA"/>
</dbReference>
<organism evidence="1 2">
    <name type="scientific">Lithohypha guttulata</name>
    <dbReference type="NCBI Taxonomy" id="1690604"/>
    <lineage>
        <taxon>Eukaryota</taxon>
        <taxon>Fungi</taxon>
        <taxon>Dikarya</taxon>
        <taxon>Ascomycota</taxon>
        <taxon>Pezizomycotina</taxon>
        <taxon>Eurotiomycetes</taxon>
        <taxon>Chaetothyriomycetidae</taxon>
        <taxon>Chaetothyriales</taxon>
        <taxon>Trichomeriaceae</taxon>
        <taxon>Lithohypha</taxon>
    </lineage>
</organism>
<comment type="caution">
    <text evidence="1">The sequence shown here is derived from an EMBL/GenBank/DDBJ whole genome shotgun (WGS) entry which is preliminary data.</text>
</comment>
<reference evidence="1 2" key="1">
    <citation type="submission" date="2023-08" db="EMBL/GenBank/DDBJ databases">
        <title>Black Yeasts Isolated from many extreme environments.</title>
        <authorList>
            <person name="Coleine C."/>
            <person name="Stajich J.E."/>
            <person name="Selbmann L."/>
        </authorList>
    </citation>
    <scope>NUCLEOTIDE SEQUENCE [LARGE SCALE GENOMIC DNA]</scope>
    <source>
        <strain evidence="1 2">CCFEE 5885</strain>
    </source>
</reference>
<evidence type="ECO:0000313" key="2">
    <source>
        <dbReference type="Proteomes" id="UP001345013"/>
    </source>
</evidence>